<keyword evidence="3" id="KW-1185">Reference proteome</keyword>
<feature type="compositionally biased region" description="Basic and acidic residues" evidence="1">
    <location>
        <begin position="1"/>
        <end position="36"/>
    </location>
</feature>
<evidence type="ECO:0000256" key="1">
    <source>
        <dbReference type="SAM" id="MobiDB-lite"/>
    </source>
</evidence>
<reference evidence="2 3" key="1">
    <citation type="journal article" date="2018" name="Front. Plant Sci.">
        <title>Red Clover (Trifolium pratense) and Zigzag Clover (T. medium) - A Picture of Genomic Similarities and Differences.</title>
        <authorList>
            <person name="Dluhosova J."/>
            <person name="Istvanek J."/>
            <person name="Nedelnik J."/>
            <person name="Repkova J."/>
        </authorList>
    </citation>
    <scope>NUCLEOTIDE SEQUENCE [LARGE SCALE GENOMIC DNA]</scope>
    <source>
        <strain evidence="3">cv. 10/8</strain>
        <tissue evidence="2">Leaf</tissue>
    </source>
</reference>
<dbReference type="Proteomes" id="UP000265520">
    <property type="component" value="Unassembled WGS sequence"/>
</dbReference>
<evidence type="ECO:0000313" key="3">
    <source>
        <dbReference type="Proteomes" id="UP000265520"/>
    </source>
</evidence>
<dbReference type="EMBL" id="LXQA010417938">
    <property type="protein sequence ID" value="MCI50532.1"/>
    <property type="molecule type" value="Genomic_DNA"/>
</dbReference>
<feature type="region of interest" description="Disordered" evidence="1">
    <location>
        <begin position="1"/>
        <end position="43"/>
    </location>
</feature>
<sequence>MTRSLEEHHRTLEKFRAREKEQEPKLGFEESSESKARNQGKTK</sequence>
<protein>
    <submittedName>
        <fullName evidence="2">Uncharacterized protein</fullName>
    </submittedName>
</protein>
<proteinExistence type="predicted"/>
<evidence type="ECO:0000313" key="2">
    <source>
        <dbReference type="EMBL" id="MCI50532.1"/>
    </source>
</evidence>
<feature type="non-terminal residue" evidence="2">
    <location>
        <position position="43"/>
    </location>
</feature>
<accession>A0A392SQ39</accession>
<organism evidence="2 3">
    <name type="scientific">Trifolium medium</name>
    <dbReference type="NCBI Taxonomy" id="97028"/>
    <lineage>
        <taxon>Eukaryota</taxon>
        <taxon>Viridiplantae</taxon>
        <taxon>Streptophyta</taxon>
        <taxon>Embryophyta</taxon>
        <taxon>Tracheophyta</taxon>
        <taxon>Spermatophyta</taxon>
        <taxon>Magnoliopsida</taxon>
        <taxon>eudicotyledons</taxon>
        <taxon>Gunneridae</taxon>
        <taxon>Pentapetalae</taxon>
        <taxon>rosids</taxon>
        <taxon>fabids</taxon>
        <taxon>Fabales</taxon>
        <taxon>Fabaceae</taxon>
        <taxon>Papilionoideae</taxon>
        <taxon>50 kb inversion clade</taxon>
        <taxon>NPAAA clade</taxon>
        <taxon>Hologalegina</taxon>
        <taxon>IRL clade</taxon>
        <taxon>Trifolieae</taxon>
        <taxon>Trifolium</taxon>
    </lineage>
</organism>
<name>A0A392SQ39_9FABA</name>
<comment type="caution">
    <text evidence="2">The sequence shown here is derived from an EMBL/GenBank/DDBJ whole genome shotgun (WGS) entry which is preliminary data.</text>
</comment>
<dbReference type="AlphaFoldDB" id="A0A392SQ39"/>